<name>A0A2S2CTV1_9PROT</name>
<evidence type="ECO:0000313" key="2">
    <source>
        <dbReference type="EMBL" id="AWK87942.1"/>
    </source>
</evidence>
<dbReference type="Proteomes" id="UP000245629">
    <property type="component" value="Chromosome 2"/>
</dbReference>
<dbReference type="KEGG" id="azz:DEW08_09345"/>
<sequence length="139" mass="15361">MAPVPPGRDLPLAPPITSFALPPQWVTIRSTQDWRRAGRFEKDLSRDCAARRFRELMPLRFRAYFKGEVLGVAFGHGLNLHDPQKKADRKLIYLFRDGDATSCTVLSITNEDARVLNDAQPETAAGAGAKPGGTPPGRY</sequence>
<evidence type="ECO:0000256" key="1">
    <source>
        <dbReference type="SAM" id="MobiDB-lite"/>
    </source>
</evidence>
<accession>A0A2S2CTV1</accession>
<organism evidence="2 3">
    <name type="scientific">Azospirillum thermophilum</name>
    <dbReference type="NCBI Taxonomy" id="2202148"/>
    <lineage>
        <taxon>Bacteria</taxon>
        <taxon>Pseudomonadati</taxon>
        <taxon>Pseudomonadota</taxon>
        <taxon>Alphaproteobacteria</taxon>
        <taxon>Rhodospirillales</taxon>
        <taxon>Azospirillaceae</taxon>
        <taxon>Azospirillum</taxon>
    </lineage>
</organism>
<keyword evidence="3" id="KW-1185">Reference proteome</keyword>
<dbReference type="AlphaFoldDB" id="A0A2S2CTV1"/>
<gene>
    <name evidence="2" type="ORF">DEW08_09345</name>
</gene>
<reference evidence="3" key="1">
    <citation type="submission" date="2018-05" db="EMBL/GenBank/DDBJ databases">
        <title>Azospirillum thermophila sp. nov., a novel isolated from hot spring.</title>
        <authorList>
            <person name="Zhao Z."/>
        </authorList>
    </citation>
    <scope>NUCLEOTIDE SEQUENCE [LARGE SCALE GENOMIC DNA]</scope>
    <source>
        <strain evidence="3">CFH 70021</strain>
    </source>
</reference>
<protein>
    <submittedName>
        <fullName evidence="2">Uncharacterized protein</fullName>
    </submittedName>
</protein>
<feature type="region of interest" description="Disordered" evidence="1">
    <location>
        <begin position="120"/>
        <end position="139"/>
    </location>
</feature>
<proteinExistence type="predicted"/>
<dbReference type="EMBL" id="CP029353">
    <property type="protein sequence ID" value="AWK87942.1"/>
    <property type="molecule type" value="Genomic_DNA"/>
</dbReference>
<evidence type="ECO:0000313" key="3">
    <source>
        <dbReference type="Proteomes" id="UP000245629"/>
    </source>
</evidence>
<dbReference type="OrthoDB" id="7305000at2"/>